<keyword evidence="5" id="KW-0256">Endoplasmic reticulum</keyword>
<dbReference type="PANTHER" id="PTHR10408">
    <property type="entry name" value="STEROL O-ACYLTRANSFERASE"/>
    <property type="match status" value="1"/>
</dbReference>
<evidence type="ECO:0000256" key="3">
    <source>
        <dbReference type="ARBA" id="ARBA00022679"/>
    </source>
</evidence>
<evidence type="ECO:0000256" key="6">
    <source>
        <dbReference type="ARBA" id="ARBA00022989"/>
    </source>
</evidence>
<evidence type="ECO:0000256" key="8">
    <source>
        <dbReference type="ARBA" id="ARBA00023315"/>
    </source>
</evidence>
<dbReference type="Pfam" id="PF03062">
    <property type="entry name" value="MBOAT"/>
    <property type="match status" value="1"/>
</dbReference>
<evidence type="ECO:0000256" key="5">
    <source>
        <dbReference type="ARBA" id="ARBA00022824"/>
    </source>
</evidence>
<evidence type="ECO:0000256" key="2">
    <source>
        <dbReference type="ARBA" id="ARBA00009010"/>
    </source>
</evidence>
<dbReference type="GO" id="GO:0005789">
    <property type="term" value="C:endoplasmic reticulum membrane"/>
    <property type="evidence" value="ECO:0007669"/>
    <property type="project" value="UniProtKB-SubCell"/>
</dbReference>
<dbReference type="EMBL" id="LBMM01010840">
    <property type="protein sequence ID" value="KMQ87195.1"/>
    <property type="molecule type" value="Genomic_DNA"/>
</dbReference>
<dbReference type="PaxDb" id="67767-A0A0J7N3A8"/>
<dbReference type="STRING" id="67767.A0A0J7N3A8"/>
<feature type="transmembrane region" description="Helical" evidence="10">
    <location>
        <begin position="289"/>
        <end position="308"/>
    </location>
</feature>
<gene>
    <name evidence="11" type="ORF">RF55_13592</name>
</gene>
<comment type="similarity">
    <text evidence="2">Belongs to the membrane-bound acyltransferase family. Sterol o-acyltransferase subfamily.</text>
</comment>
<evidence type="ECO:0000256" key="7">
    <source>
        <dbReference type="ARBA" id="ARBA00023136"/>
    </source>
</evidence>
<evidence type="ECO:0000256" key="10">
    <source>
        <dbReference type="SAM" id="Phobius"/>
    </source>
</evidence>
<dbReference type="GO" id="GO:0008374">
    <property type="term" value="F:O-acyltransferase activity"/>
    <property type="evidence" value="ECO:0007669"/>
    <property type="project" value="InterPro"/>
</dbReference>
<feature type="transmembrane region" description="Helical" evidence="10">
    <location>
        <begin position="77"/>
        <end position="98"/>
    </location>
</feature>
<dbReference type="Proteomes" id="UP000036403">
    <property type="component" value="Unassembled WGS sequence"/>
</dbReference>
<keyword evidence="12" id="KW-1185">Reference proteome</keyword>
<feature type="transmembrane region" description="Helical" evidence="10">
    <location>
        <begin position="262"/>
        <end position="282"/>
    </location>
</feature>
<dbReference type="InterPro" id="IPR014371">
    <property type="entry name" value="Oat_ACAT_DAG_ARE"/>
</dbReference>
<dbReference type="PANTHER" id="PTHR10408:SF8">
    <property type="entry name" value="O-ACYLTRANSFERASE"/>
    <property type="match status" value="1"/>
</dbReference>
<accession>A0A0J7N3A8</accession>
<feature type="transmembrane region" description="Helical" evidence="10">
    <location>
        <begin position="110"/>
        <end position="129"/>
    </location>
</feature>
<evidence type="ECO:0000256" key="9">
    <source>
        <dbReference type="PIRSR" id="PIRSR000439-1"/>
    </source>
</evidence>
<feature type="transmembrane region" description="Helical" evidence="10">
    <location>
        <begin position="238"/>
        <end position="256"/>
    </location>
</feature>
<dbReference type="GO" id="GO:0008203">
    <property type="term" value="P:cholesterol metabolic process"/>
    <property type="evidence" value="ECO:0007669"/>
    <property type="project" value="TreeGrafter"/>
</dbReference>
<dbReference type="AlphaFoldDB" id="A0A0J7N3A8"/>
<name>A0A0J7N3A8_LASNI</name>
<feature type="transmembrane region" description="Helical" evidence="10">
    <location>
        <begin position="149"/>
        <end position="173"/>
    </location>
</feature>
<proteinExistence type="inferred from homology"/>
<keyword evidence="3 11" id="KW-0808">Transferase</keyword>
<feature type="active site" evidence="9">
    <location>
        <position position="252"/>
    </location>
</feature>
<protein>
    <submittedName>
        <fullName evidence="11">Sterol o-acyltransferase 1</fullName>
    </submittedName>
</protein>
<comment type="caution">
    <text evidence="11">The sequence shown here is derived from an EMBL/GenBank/DDBJ whole genome shotgun (WGS) entry which is preliminary data.</text>
</comment>
<dbReference type="InterPro" id="IPR004299">
    <property type="entry name" value="MBOAT_fam"/>
</dbReference>
<dbReference type="OrthoDB" id="10039049at2759"/>
<reference evidence="11 12" key="1">
    <citation type="submission" date="2015-04" db="EMBL/GenBank/DDBJ databases">
        <title>Lasius niger genome sequencing.</title>
        <authorList>
            <person name="Konorov E.A."/>
            <person name="Nikitin M.A."/>
            <person name="Kirill M.V."/>
            <person name="Chang P."/>
        </authorList>
    </citation>
    <scope>NUCLEOTIDE SEQUENCE [LARGE SCALE GENOMIC DNA]</scope>
    <source>
        <tissue evidence="11">Whole</tissue>
    </source>
</reference>
<sequence length="340" mass="39858">MREDDLGQVNDRINDMISEIPPGIETSLLKRRLSSNTDKYRDKRHSSKEGALPDKEFLARNSILDDLFAQITHIRTVYNLFMVTFLLFFLSTAASDIMESGTTDTIRWRVVIKNLIEVGLVIFYLAFILERLVGPTFEIFGTQYVEPKWVLKNVIEASIPGILFFISGNYLLLHAWMNAWAEMLQFADRLFYKASLIDWWNSTTYRTYYRTWNVVVHDWLYTYIYKDMYEIVVPRNKMLATLAVFLVSAAFHEYVLAFAFRFFYPVMFVMFGGFGFCFIFIGKLATSNVLMWFSFCLGNGIMFSSYTMEYYARLNCPSYSNYYLDLLAPRSWVCQTQFVA</sequence>
<comment type="subcellular location">
    <subcellularLocation>
        <location evidence="1">Endoplasmic reticulum membrane</location>
        <topology evidence="1">Multi-pass membrane protein</topology>
    </subcellularLocation>
</comment>
<keyword evidence="6 10" id="KW-1133">Transmembrane helix</keyword>
<keyword evidence="7 10" id="KW-0472">Membrane</keyword>
<evidence type="ECO:0000256" key="1">
    <source>
        <dbReference type="ARBA" id="ARBA00004477"/>
    </source>
</evidence>
<evidence type="ECO:0000313" key="11">
    <source>
        <dbReference type="EMBL" id="KMQ87195.1"/>
    </source>
</evidence>
<keyword evidence="4 10" id="KW-0812">Transmembrane</keyword>
<evidence type="ECO:0000313" key="12">
    <source>
        <dbReference type="Proteomes" id="UP000036403"/>
    </source>
</evidence>
<dbReference type="PIRSF" id="PIRSF000439">
    <property type="entry name" value="Oat_ACAT_DAG_ARE"/>
    <property type="match status" value="1"/>
</dbReference>
<organism evidence="11 12">
    <name type="scientific">Lasius niger</name>
    <name type="common">Black garden ant</name>
    <dbReference type="NCBI Taxonomy" id="67767"/>
    <lineage>
        <taxon>Eukaryota</taxon>
        <taxon>Metazoa</taxon>
        <taxon>Ecdysozoa</taxon>
        <taxon>Arthropoda</taxon>
        <taxon>Hexapoda</taxon>
        <taxon>Insecta</taxon>
        <taxon>Pterygota</taxon>
        <taxon>Neoptera</taxon>
        <taxon>Endopterygota</taxon>
        <taxon>Hymenoptera</taxon>
        <taxon>Apocrita</taxon>
        <taxon>Aculeata</taxon>
        <taxon>Formicoidea</taxon>
        <taxon>Formicidae</taxon>
        <taxon>Formicinae</taxon>
        <taxon>Lasius</taxon>
        <taxon>Lasius</taxon>
    </lineage>
</organism>
<keyword evidence="8 11" id="KW-0012">Acyltransferase</keyword>
<evidence type="ECO:0000256" key="4">
    <source>
        <dbReference type="ARBA" id="ARBA00022692"/>
    </source>
</evidence>